<dbReference type="InterPro" id="IPR037107">
    <property type="entry name" value="Put_OMP_sf"/>
</dbReference>
<dbReference type="Gene3D" id="2.40.128.140">
    <property type="entry name" value="Outer membrane protein"/>
    <property type="match status" value="1"/>
</dbReference>
<dbReference type="Pfam" id="PF09982">
    <property type="entry name" value="LpxR"/>
    <property type="match status" value="1"/>
</dbReference>
<protein>
    <submittedName>
        <fullName evidence="2">Lipid A deacylase LpxR family protein</fullName>
    </submittedName>
</protein>
<keyword evidence="3" id="KW-1185">Reference proteome</keyword>
<feature type="chain" id="PRO_5018278512" evidence="1">
    <location>
        <begin position="21"/>
        <end position="362"/>
    </location>
</feature>
<evidence type="ECO:0000313" key="2">
    <source>
        <dbReference type="EMBL" id="RRD01716.1"/>
    </source>
</evidence>
<proteinExistence type="predicted"/>
<reference evidence="2 3" key="1">
    <citation type="submission" date="2018-11" db="EMBL/GenBank/DDBJ databases">
        <title>The draft genome sequence of Amphritea balenae JAMM 1525T.</title>
        <authorList>
            <person name="Fang Z."/>
            <person name="Zhang Y."/>
            <person name="Han X."/>
        </authorList>
    </citation>
    <scope>NUCLEOTIDE SEQUENCE [LARGE SCALE GENOMIC DNA]</scope>
    <source>
        <strain evidence="2 3">JAMM 1525</strain>
    </source>
</reference>
<dbReference type="EMBL" id="RQXV01000001">
    <property type="protein sequence ID" value="RRD01716.1"/>
    <property type="molecule type" value="Genomic_DNA"/>
</dbReference>
<dbReference type="InterPro" id="IPR018707">
    <property type="entry name" value="LpxR"/>
</dbReference>
<keyword evidence="1" id="KW-0732">Signal</keyword>
<comment type="caution">
    <text evidence="2">The sequence shown here is derived from an EMBL/GenBank/DDBJ whole genome shotgun (WGS) entry which is preliminary data.</text>
</comment>
<organism evidence="2 3">
    <name type="scientific">Amphritea balenae</name>
    <dbReference type="NCBI Taxonomy" id="452629"/>
    <lineage>
        <taxon>Bacteria</taxon>
        <taxon>Pseudomonadati</taxon>
        <taxon>Pseudomonadota</taxon>
        <taxon>Gammaproteobacteria</taxon>
        <taxon>Oceanospirillales</taxon>
        <taxon>Oceanospirillaceae</taxon>
        <taxon>Amphritea</taxon>
    </lineage>
</organism>
<dbReference type="Proteomes" id="UP000267535">
    <property type="component" value="Unassembled WGS sequence"/>
</dbReference>
<dbReference type="OrthoDB" id="9776275at2"/>
<sequence length="362" mass="40449">MNKSALMLAIAVLVSTPVLASPVALYGNQNNPGTLTLYLENDLFADTDQQYTNGVRASWTSPDLTSYLDDKRLPVWARRYNEYITSPLGIFDETPPKQDEIVRNLVITLGQQMYTPEDNLRTTIDPDDRPYAGWLYLGMGYHLKHKQRMDSAIFNVGVVGPAAMAQEAQDFIHDLRGIDKFNGWDNQLSNELGLQLVYERKYRVPTKRISGALEYDVIWHGGASLGNVATYLNVGAELRLGWFLPDDFGTSSLRPGGDNSAPGSNDPRIINGTGYSKDNNFGLHGFVAVDGRWVLRDIFLDGSTFSNSHSVDKENWVGDLSVGASMLIDDWKISYSQVYRSQEFKTQQDTHSFGSLSVSYSF</sequence>
<name>A0A3P1SYU0_9GAMM</name>
<feature type="signal peptide" evidence="1">
    <location>
        <begin position="1"/>
        <end position="20"/>
    </location>
</feature>
<dbReference type="AlphaFoldDB" id="A0A3P1SYU0"/>
<accession>A0A3P1SYU0</accession>
<gene>
    <name evidence="2" type="ORF">EHS89_03965</name>
</gene>
<evidence type="ECO:0000313" key="3">
    <source>
        <dbReference type="Proteomes" id="UP000267535"/>
    </source>
</evidence>
<evidence type="ECO:0000256" key="1">
    <source>
        <dbReference type="SAM" id="SignalP"/>
    </source>
</evidence>
<dbReference type="RefSeq" id="WP_124924789.1">
    <property type="nucleotide sequence ID" value="NZ_BMOH01000001.1"/>
</dbReference>